<keyword evidence="2" id="KW-0677">Repeat</keyword>
<gene>
    <name evidence="5" type="ORF">LY90DRAFT_621541</name>
</gene>
<dbReference type="SUPFAM" id="SSF51695">
    <property type="entry name" value="PLC-like phosphodiesterases"/>
    <property type="match status" value="1"/>
</dbReference>
<evidence type="ECO:0000256" key="2">
    <source>
        <dbReference type="ARBA" id="ARBA00022737"/>
    </source>
</evidence>
<keyword evidence="6" id="KW-1185">Reference proteome</keyword>
<evidence type="ECO:0000256" key="3">
    <source>
        <dbReference type="ARBA" id="ARBA00022801"/>
    </source>
</evidence>
<dbReference type="SUPFAM" id="SSF64571">
    <property type="entry name" value="Cellulose docking domain, dockering"/>
    <property type="match status" value="1"/>
</dbReference>
<dbReference type="AlphaFoldDB" id="A0A1Y2C880"/>
<organism evidence="5 6">
    <name type="scientific">Neocallimastix californiae</name>
    <dbReference type="NCBI Taxonomy" id="1754190"/>
    <lineage>
        <taxon>Eukaryota</taxon>
        <taxon>Fungi</taxon>
        <taxon>Fungi incertae sedis</taxon>
        <taxon>Chytridiomycota</taxon>
        <taxon>Chytridiomycota incertae sedis</taxon>
        <taxon>Neocallimastigomycetes</taxon>
        <taxon>Neocallimastigales</taxon>
        <taxon>Neocallimastigaceae</taxon>
        <taxon>Neocallimastix</taxon>
    </lineage>
</organism>
<dbReference type="InterPro" id="IPR017946">
    <property type="entry name" value="PLC-like_Pdiesterase_TIM-brl"/>
</dbReference>
<protein>
    <recommendedName>
        <fullName evidence="4">CBM10 domain-containing protein</fullName>
    </recommendedName>
</protein>
<comment type="caution">
    <text evidence="5">The sequence shown here is derived from an EMBL/GenBank/DDBJ whole genome shotgun (WGS) entry which is preliminary data.</text>
</comment>
<evidence type="ECO:0000256" key="1">
    <source>
        <dbReference type="ARBA" id="ARBA00022729"/>
    </source>
</evidence>
<proteinExistence type="predicted"/>
<dbReference type="InterPro" id="IPR009034">
    <property type="entry name" value="Dockerin_dom_fun_sf"/>
</dbReference>
<evidence type="ECO:0000313" key="6">
    <source>
        <dbReference type="Proteomes" id="UP000193920"/>
    </source>
</evidence>
<dbReference type="PROSITE" id="PS51763">
    <property type="entry name" value="CBM10"/>
    <property type="match status" value="1"/>
</dbReference>
<dbReference type="GO" id="GO:0006629">
    <property type="term" value="P:lipid metabolic process"/>
    <property type="evidence" value="ECO:0007669"/>
    <property type="project" value="InterPro"/>
</dbReference>
<keyword evidence="3" id="KW-0378">Hydrolase</keyword>
<evidence type="ECO:0000259" key="4">
    <source>
        <dbReference type="PROSITE" id="PS51763"/>
    </source>
</evidence>
<dbReference type="Gene3D" id="3.20.20.190">
    <property type="entry name" value="Phosphatidylinositol (PI) phosphodiesterase"/>
    <property type="match status" value="1"/>
</dbReference>
<dbReference type="InterPro" id="IPR002883">
    <property type="entry name" value="CBM10/Dockerin_dom"/>
</dbReference>
<dbReference type="Gene3D" id="3.90.1220.10">
    <property type="entry name" value="Cellulose docking domain, dockering"/>
    <property type="match status" value="1"/>
</dbReference>
<keyword evidence="1" id="KW-0732">Signal</keyword>
<dbReference type="EMBL" id="MCOG01000117">
    <property type="protein sequence ID" value="ORY43239.1"/>
    <property type="molecule type" value="Genomic_DNA"/>
</dbReference>
<dbReference type="GO" id="GO:0008081">
    <property type="term" value="F:phosphoric diester hydrolase activity"/>
    <property type="evidence" value="ECO:0007669"/>
    <property type="project" value="InterPro"/>
</dbReference>
<dbReference type="Pfam" id="PF02013">
    <property type="entry name" value="CBM_10"/>
    <property type="match status" value="1"/>
</dbReference>
<sequence length="319" mass="37547">MTYYDANWMNLINNKSLKLNQYNIPGNHDSGTYGIGDDGVFNSIRDEGGRTQSLNIKEQLYDMVKKFSKPNNEEVLTIDFMNMARMDHWYNPDDIFDNGIEEMAKFINKNIVDFDTNKNPFYNHWFILDFPDHDIVRKIYTSNDLNYSNNNYKRSNNNLYPLEYNEDLNIYLNNNNNYYIYKTEISKHNKKNIKTMLCIQLKLSNQIFDDRCLSYKNNKLSIDDCNNNNIYEDFIVYNKTLCSRVNQDNCLDDYKPLPVTLEPENNNLNCQSKIIKLGYQCCSNSIEIDHTDEIGTWGYENGELCGIPFDTLDLQDDVN</sequence>
<dbReference type="OrthoDB" id="1046782at2759"/>
<dbReference type="Proteomes" id="UP000193920">
    <property type="component" value="Unassembled WGS sequence"/>
</dbReference>
<evidence type="ECO:0000313" key="5">
    <source>
        <dbReference type="EMBL" id="ORY43239.1"/>
    </source>
</evidence>
<feature type="domain" description="CBM10" evidence="4">
    <location>
        <begin position="269"/>
        <end position="308"/>
    </location>
</feature>
<reference evidence="5 6" key="1">
    <citation type="submission" date="2016-08" db="EMBL/GenBank/DDBJ databases">
        <title>A Parts List for Fungal Cellulosomes Revealed by Comparative Genomics.</title>
        <authorList>
            <consortium name="DOE Joint Genome Institute"/>
            <person name="Haitjema C.H."/>
            <person name="Gilmore S.P."/>
            <person name="Henske J.K."/>
            <person name="Solomon K.V."/>
            <person name="De Groot R."/>
            <person name="Kuo A."/>
            <person name="Mondo S.J."/>
            <person name="Salamov A.A."/>
            <person name="Labutti K."/>
            <person name="Zhao Z."/>
            <person name="Chiniquy J."/>
            <person name="Barry K."/>
            <person name="Brewer H.M."/>
            <person name="Purvine S.O."/>
            <person name="Wright A.T."/>
            <person name="Boxma B."/>
            <person name="Van Alen T."/>
            <person name="Hackstein J.H."/>
            <person name="Baker S.E."/>
            <person name="Grigoriev I.V."/>
            <person name="O'Malley M.A."/>
        </authorList>
    </citation>
    <scope>NUCLEOTIDE SEQUENCE [LARGE SCALE GENOMIC DNA]</scope>
    <source>
        <strain evidence="5 6">G1</strain>
    </source>
</reference>
<name>A0A1Y2C880_9FUNG</name>
<accession>A0A1Y2C880</accession>